<reference evidence="2 3" key="1">
    <citation type="submission" date="2018-11" db="EMBL/GenBank/DDBJ databases">
        <title>Draft genome sequence of Gordonia sp. RS15-1S isolated from rice stems.</title>
        <authorList>
            <person name="Muangham S."/>
        </authorList>
    </citation>
    <scope>NUCLEOTIDE SEQUENCE [LARGE SCALE GENOMIC DNA]</scope>
    <source>
        <strain evidence="2 3">RS15-1S</strain>
    </source>
</reference>
<feature type="region of interest" description="Disordered" evidence="1">
    <location>
        <begin position="38"/>
        <end position="72"/>
    </location>
</feature>
<dbReference type="AlphaFoldDB" id="A0A3N4G8G1"/>
<comment type="caution">
    <text evidence="2">The sequence shown here is derived from an EMBL/GenBank/DDBJ whole genome shotgun (WGS) entry which is preliminary data.</text>
</comment>
<feature type="compositionally biased region" description="Polar residues" evidence="1">
    <location>
        <begin position="16"/>
        <end position="25"/>
    </location>
</feature>
<sequence length="146" mass="16530">MSSGVPRCPLWHHPTRSGSTSQEGIMNTIDSTTAIGTTTTESRRAVHRQHLSVGAPSRRQSHITSPPHDDVEHNRHRIATVITLFHCIWVSTDVTRHRYFRLPSRIGDRDDTPRPPEEGLRPMMYRSEGVSRPPMRSFKTSPSENG</sequence>
<evidence type="ECO:0000313" key="2">
    <source>
        <dbReference type="EMBL" id="RPA59023.1"/>
    </source>
</evidence>
<gene>
    <name evidence="2" type="ORF">EF294_14450</name>
</gene>
<feature type="region of interest" description="Disordered" evidence="1">
    <location>
        <begin position="102"/>
        <end position="146"/>
    </location>
</feature>
<protein>
    <submittedName>
        <fullName evidence="2">Uncharacterized protein</fullName>
    </submittedName>
</protein>
<name>A0A3N4G8G1_9ACTN</name>
<evidence type="ECO:0000313" key="3">
    <source>
        <dbReference type="Proteomes" id="UP000267536"/>
    </source>
</evidence>
<dbReference type="Proteomes" id="UP000267536">
    <property type="component" value="Unassembled WGS sequence"/>
</dbReference>
<accession>A0A3N4G8G1</accession>
<organism evidence="2 3">
    <name type="scientific">Gordonia oryzae</name>
    <dbReference type="NCBI Taxonomy" id="2487349"/>
    <lineage>
        <taxon>Bacteria</taxon>
        <taxon>Bacillati</taxon>
        <taxon>Actinomycetota</taxon>
        <taxon>Actinomycetes</taxon>
        <taxon>Mycobacteriales</taxon>
        <taxon>Gordoniaceae</taxon>
        <taxon>Gordonia</taxon>
    </lineage>
</organism>
<feature type="compositionally biased region" description="Basic and acidic residues" evidence="1">
    <location>
        <begin position="106"/>
        <end position="120"/>
    </location>
</feature>
<feature type="region of interest" description="Disordered" evidence="1">
    <location>
        <begin position="1"/>
        <end position="25"/>
    </location>
</feature>
<dbReference type="EMBL" id="RKMH01000010">
    <property type="protein sequence ID" value="RPA59023.1"/>
    <property type="molecule type" value="Genomic_DNA"/>
</dbReference>
<keyword evidence="3" id="KW-1185">Reference proteome</keyword>
<evidence type="ECO:0000256" key="1">
    <source>
        <dbReference type="SAM" id="MobiDB-lite"/>
    </source>
</evidence>
<proteinExistence type="predicted"/>